<comment type="caution">
    <text evidence="4">The sequence shown here is derived from an EMBL/GenBank/DDBJ whole genome shotgun (WGS) entry which is preliminary data.</text>
</comment>
<dbReference type="EMBL" id="JACHVQ010000006">
    <property type="protein sequence ID" value="MBB2894554.1"/>
    <property type="molecule type" value="Genomic_DNA"/>
</dbReference>
<dbReference type="SUPFAM" id="SSF55729">
    <property type="entry name" value="Acyl-CoA N-acyltransferases (Nat)"/>
    <property type="match status" value="1"/>
</dbReference>
<dbReference type="AlphaFoldDB" id="A0A839NF46"/>
<dbReference type="Pfam" id="PF00583">
    <property type="entry name" value="Acetyltransf_1"/>
    <property type="match status" value="1"/>
</dbReference>
<reference evidence="4 5" key="1">
    <citation type="submission" date="2020-08" db="EMBL/GenBank/DDBJ databases">
        <title>Sequencing the genomes of 1000 actinobacteria strains.</title>
        <authorList>
            <person name="Klenk H.-P."/>
        </authorList>
    </citation>
    <scope>NUCLEOTIDE SEQUENCE [LARGE SCALE GENOMIC DNA]</scope>
    <source>
        <strain evidence="4 5">DSM 105369</strain>
    </source>
</reference>
<evidence type="ECO:0000256" key="2">
    <source>
        <dbReference type="ARBA" id="ARBA00023315"/>
    </source>
</evidence>
<dbReference type="CDD" id="cd04301">
    <property type="entry name" value="NAT_SF"/>
    <property type="match status" value="1"/>
</dbReference>
<keyword evidence="1 4" id="KW-0808">Transferase</keyword>
<accession>A0A839NF46</accession>
<dbReference type="RefSeq" id="WP_183322997.1">
    <property type="nucleotide sequence ID" value="NZ_JACHVQ010000006.1"/>
</dbReference>
<dbReference type="InterPro" id="IPR000182">
    <property type="entry name" value="GNAT_dom"/>
</dbReference>
<dbReference type="GO" id="GO:0016747">
    <property type="term" value="F:acyltransferase activity, transferring groups other than amino-acyl groups"/>
    <property type="evidence" value="ECO:0007669"/>
    <property type="project" value="InterPro"/>
</dbReference>
<evidence type="ECO:0000313" key="5">
    <source>
        <dbReference type="Proteomes" id="UP000559182"/>
    </source>
</evidence>
<keyword evidence="5" id="KW-1185">Reference proteome</keyword>
<keyword evidence="2 4" id="KW-0012">Acyltransferase</keyword>
<gene>
    <name evidence="4" type="ORF">FHU39_004600</name>
</gene>
<evidence type="ECO:0000256" key="1">
    <source>
        <dbReference type="ARBA" id="ARBA00022679"/>
    </source>
</evidence>
<dbReference type="Gene3D" id="3.40.630.30">
    <property type="match status" value="1"/>
</dbReference>
<protein>
    <submittedName>
        <fullName evidence="4">Putative acetyltransferase</fullName>
        <ecNumber evidence="4">2.3.1.-</ecNumber>
    </submittedName>
</protein>
<organism evidence="4 5">
    <name type="scientific">Flexivirga oryzae</name>
    <dbReference type="NCBI Taxonomy" id="1794944"/>
    <lineage>
        <taxon>Bacteria</taxon>
        <taxon>Bacillati</taxon>
        <taxon>Actinomycetota</taxon>
        <taxon>Actinomycetes</taxon>
        <taxon>Micrococcales</taxon>
        <taxon>Dermacoccaceae</taxon>
        <taxon>Flexivirga</taxon>
    </lineage>
</organism>
<sequence>MDIAVADFADPGLVRFLQDHLDDLAPTAPAQSQHALDLDGLRRPGVRVWVGREGEQIVGTVALAELAAGHDELKSMRTAPARRGSGVARQLLDHALADARRRGITRVSLETGSMEFFAAARAFYRKAGFVECPPFGAYEEDPNSVFMTLTQ</sequence>
<evidence type="ECO:0000313" key="4">
    <source>
        <dbReference type="EMBL" id="MBB2894554.1"/>
    </source>
</evidence>
<dbReference type="InterPro" id="IPR016181">
    <property type="entry name" value="Acyl_CoA_acyltransferase"/>
</dbReference>
<dbReference type="InterPro" id="IPR050832">
    <property type="entry name" value="Bact_Acetyltransf"/>
</dbReference>
<feature type="domain" description="N-acetyltransferase" evidence="3">
    <location>
        <begin position="3"/>
        <end position="151"/>
    </location>
</feature>
<dbReference type="Proteomes" id="UP000559182">
    <property type="component" value="Unassembled WGS sequence"/>
</dbReference>
<dbReference type="PANTHER" id="PTHR43877">
    <property type="entry name" value="AMINOALKYLPHOSPHONATE N-ACETYLTRANSFERASE-RELATED-RELATED"/>
    <property type="match status" value="1"/>
</dbReference>
<dbReference type="PANTHER" id="PTHR43877:SF5">
    <property type="entry name" value="BLL8307 PROTEIN"/>
    <property type="match status" value="1"/>
</dbReference>
<dbReference type="PROSITE" id="PS51186">
    <property type="entry name" value="GNAT"/>
    <property type="match status" value="1"/>
</dbReference>
<evidence type="ECO:0000259" key="3">
    <source>
        <dbReference type="PROSITE" id="PS51186"/>
    </source>
</evidence>
<name>A0A839NF46_9MICO</name>
<dbReference type="EC" id="2.3.1.-" evidence="4"/>
<proteinExistence type="predicted"/>